<name>A0A167GEN2_9GAMM</name>
<dbReference type="PROSITE" id="PS50035">
    <property type="entry name" value="PLD"/>
    <property type="match status" value="1"/>
</dbReference>
<keyword evidence="3" id="KW-1185">Reference proteome</keyword>
<dbReference type="GO" id="GO:0006793">
    <property type="term" value="P:phosphorus metabolic process"/>
    <property type="evidence" value="ECO:0007669"/>
    <property type="project" value="UniProtKB-ARBA"/>
</dbReference>
<reference evidence="2 3" key="1">
    <citation type="submission" date="2016-04" db="EMBL/GenBank/DDBJ databases">
        <title>Complete genome sequence of Dokdonella koreensis DS-123T.</title>
        <authorList>
            <person name="Kim J.F."/>
            <person name="Lee H."/>
            <person name="Kwak M.-J."/>
        </authorList>
    </citation>
    <scope>NUCLEOTIDE SEQUENCE [LARGE SCALE GENOMIC DNA]</scope>
    <source>
        <strain evidence="2 3">DS-123</strain>
    </source>
</reference>
<dbReference type="AlphaFoldDB" id="A0A167GEN2"/>
<keyword evidence="2" id="KW-0255">Endonuclease</keyword>
<dbReference type="Gene3D" id="3.30.870.10">
    <property type="entry name" value="Endonuclease Chain A"/>
    <property type="match status" value="2"/>
</dbReference>
<evidence type="ECO:0000313" key="2">
    <source>
        <dbReference type="EMBL" id="ANB16475.1"/>
    </source>
</evidence>
<proteinExistence type="predicted"/>
<evidence type="ECO:0000313" key="3">
    <source>
        <dbReference type="Proteomes" id="UP000076830"/>
    </source>
</evidence>
<accession>A0A167GEN2</accession>
<sequence length="482" mass="52268">MSAASPFRRRLRLAFAVVLAAWIGSAAWQAGKPLPDGLALAGPLRPATNIRFLADRTYLDLHGVRRSEQAIFDEAFALIAQARQLIVVDMFLFNAFTGADGPAYRPLSSQLADVLIRRQREVPALRIVVVTDPVNTVYGGLRAPQLDALEAAGVHVAITDLRRLRASNPLWSGLWHLCCAALGNDPDGGWLANPFGPGHVSLRSYLALLNFRANHRKTLVVDEGAGWTALVTSANPHDGSSAHGNVALRFGGAAALDLLHSERPLLEQAGLALPLPAVPPADPIDATSTQVQVLTERRIRDALLASLTTAARGDRIDIAVFYFAHRGLVRAALAAHRRGVALRVLLDPNRDAFGREKNGIPNRQVAAELHAAGVPVRWCDTHGEQCHAKLLLHTRGDGRGELILGSANYTRRNLDDYNLETDVRLLGDAGEPALQHAAAYFEDSWTNAAGHRVSLPYAAFADDSTWRRLLYRFGEATGLSTF</sequence>
<dbReference type="CDD" id="cd09130">
    <property type="entry name" value="PLDc_unchar2_2"/>
    <property type="match status" value="1"/>
</dbReference>
<feature type="domain" description="PLD phosphodiesterase" evidence="1">
    <location>
        <begin position="210"/>
        <end position="240"/>
    </location>
</feature>
<dbReference type="InterPro" id="IPR001736">
    <property type="entry name" value="PLipase_D/transphosphatidylase"/>
</dbReference>
<dbReference type="Pfam" id="PF13091">
    <property type="entry name" value="PLDc_2"/>
    <property type="match status" value="1"/>
</dbReference>
<keyword evidence="2" id="KW-0540">Nuclease</keyword>
<gene>
    <name evidence="2" type="ORF">I596_438</name>
</gene>
<dbReference type="STRING" id="1300342.I596_438"/>
<keyword evidence="2" id="KW-0378">Hydrolase</keyword>
<dbReference type="Proteomes" id="UP000076830">
    <property type="component" value="Chromosome"/>
</dbReference>
<dbReference type="KEGG" id="dko:I596_438"/>
<organism evidence="2 3">
    <name type="scientific">Dokdonella koreensis DS-123</name>
    <dbReference type="NCBI Taxonomy" id="1300342"/>
    <lineage>
        <taxon>Bacteria</taxon>
        <taxon>Pseudomonadati</taxon>
        <taxon>Pseudomonadota</taxon>
        <taxon>Gammaproteobacteria</taxon>
        <taxon>Lysobacterales</taxon>
        <taxon>Rhodanobacteraceae</taxon>
        <taxon>Dokdonella</taxon>
    </lineage>
</organism>
<dbReference type="RefSeq" id="WP_067643459.1">
    <property type="nucleotide sequence ID" value="NZ_CP015249.1"/>
</dbReference>
<dbReference type="SUPFAM" id="SSF56024">
    <property type="entry name" value="Phospholipase D/nuclease"/>
    <property type="match status" value="2"/>
</dbReference>
<dbReference type="InterPro" id="IPR025202">
    <property type="entry name" value="PLD-like_dom"/>
</dbReference>
<dbReference type="PATRIC" id="fig|1300342.3.peg.427"/>
<evidence type="ECO:0000259" key="1">
    <source>
        <dbReference type="PROSITE" id="PS50035"/>
    </source>
</evidence>
<dbReference type="EMBL" id="CP015249">
    <property type="protein sequence ID" value="ANB16475.1"/>
    <property type="molecule type" value="Genomic_DNA"/>
</dbReference>
<protein>
    <submittedName>
        <fullName evidence="2">Phospholipase D endonuclease domain-containing protein</fullName>
    </submittedName>
</protein>
<dbReference type="OrthoDB" id="92272at2"/>
<dbReference type="GO" id="GO:0004519">
    <property type="term" value="F:endonuclease activity"/>
    <property type="evidence" value="ECO:0007669"/>
    <property type="project" value="UniProtKB-KW"/>
</dbReference>